<proteinExistence type="predicted"/>
<organism evidence="3 4">
    <name type="scientific">Phocaeicola barnesiae</name>
    <dbReference type="NCBI Taxonomy" id="376804"/>
    <lineage>
        <taxon>Bacteria</taxon>
        <taxon>Pseudomonadati</taxon>
        <taxon>Bacteroidota</taxon>
        <taxon>Bacteroidia</taxon>
        <taxon>Bacteroidales</taxon>
        <taxon>Bacteroidaceae</taxon>
        <taxon>Phocaeicola</taxon>
    </lineage>
</organism>
<dbReference type="AlphaFoldDB" id="A0AAW5NAF1"/>
<feature type="transmembrane region" description="Helical" evidence="1">
    <location>
        <begin position="72"/>
        <end position="93"/>
    </location>
</feature>
<reference evidence="3 4" key="1">
    <citation type="submission" date="2022-08" db="EMBL/GenBank/DDBJ databases">
        <authorList>
            <person name="Zeman M."/>
            <person name="Kubasova T."/>
        </authorList>
    </citation>
    <scope>NUCLEOTIDE SEQUENCE [LARGE SCALE GENOMIC DNA]</scope>
    <source>
        <strain evidence="3 4">ET62</strain>
    </source>
</reference>
<dbReference type="InterPro" id="IPR052529">
    <property type="entry name" value="Bact_Transport_Assoc"/>
</dbReference>
<dbReference type="PANTHER" id="PTHR30590">
    <property type="entry name" value="INNER MEMBRANE PROTEIN"/>
    <property type="match status" value="1"/>
</dbReference>
<dbReference type="Pfam" id="PF04235">
    <property type="entry name" value="DUF418"/>
    <property type="match status" value="1"/>
</dbReference>
<feature type="transmembrane region" description="Helical" evidence="1">
    <location>
        <begin position="255"/>
        <end position="273"/>
    </location>
</feature>
<evidence type="ECO:0000313" key="3">
    <source>
        <dbReference type="EMBL" id="MCR8875059.1"/>
    </source>
</evidence>
<keyword evidence="1" id="KW-1133">Transmembrane helix</keyword>
<feature type="transmembrane region" description="Helical" evidence="1">
    <location>
        <begin position="360"/>
        <end position="380"/>
    </location>
</feature>
<comment type="caution">
    <text evidence="3">The sequence shown here is derived from an EMBL/GenBank/DDBJ whole genome shotgun (WGS) entry which is preliminary data.</text>
</comment>
<keyword evidence="1" id="KW-0812">Transmembrane</keyword>
<evidence type="ECO:0000256" key="1">
    <source>
        <dbReference type="SAM" id="Phobius"/>
    </source>
</evidence>
<evidence type="ECO:0000259" key="2">
    <source>
        <dbReference type="Pfam" id="PF04235"/>
    </source>
</evidence>
<sequence>MEQQLKTNIQQPTSSTGIRKNERLEVVDALRGIALCAIVIIHCLEHYNLYFIPENAPQWLTTIDKGIWQTTWFLLAGKAFSAFSLLFGFSFFIQYDNAQRRGIPFRGRFAWRMLLLVMFSQLHSLFYNGDILFLYAVMGLLLIAVCRCQTRTVLALAILLILQPLEWIRLLLTANGIPFIEYGNHWMKFASLAKPVMESGSFLEVVQSNITYGQLYGNLWQIENGRICQIGGLFLFGLVAGRLQLFVKSQQSIMWWKRLIGGAVLLFIPFYLLKISYPDWTGGNAALNMPLEIATSSISNFLLMTVLAGCFVLAWFSKEKGYGFQRLFIPYGRMSLTNYITQSIIGITLFYGFGLGLYRYTGATVCLLIGIVIVIIQMLFSRFWLSSHKQGPLERIWKKLTWI</sequence>
<gene>
    <name evidence="3" type="ORF">NW209_13735</name>
</gene>
<keyword evidence="1" id="KW-0472">Membrane</keyword>
<dbReference type="Proteomes" id="UP001204579">
    <property type="component" value="Unassembled WGS sequence"/>
</dbReference>
<dbReference type="GeneID" id="82443703"/>
<feature type="transmembrane region" description="Helical" evidence="1">
    <location>
        <begin position="336"/>
        <end position="354"/>
    </location>
</feature>
<feature type="transmembrane region" description="Helical" evidence="1">
    <location>
        <begin position="293"/>
        <end position="316"/>
    </location>
</feature>
<evidence type="ECO:0000313" key="4">
    <source>
        <dbReference type="Proteomes" id="UP001204579"/>
    </source>
</evidence>
<feature type="transmembrane region" description="Helical" evidence="1">
    <location>
        <begin position="133"/>
        <end position="162"/>
    </location>
</feature>
<dbReference type="EMBL" id="JANRHJ010000018">
    <property type="protein sequence ID" value="MCR8875059.1"/>
    <property type="molecule type" value="Genomic_DNA"/>
</dbReference>
<name>A0AAW5NAF1_9BACT</name>
<dbReference type="PANTHER" id="PTHR30590:SF2">
    <property type="entry name" value="INNER MEMBRANE PROTEIN"/>
    <property type="match status" value="1"/>
</dbReference>
<protein>
    <submittedName>
        <fullName evidence="3">DUF418 domain-containing protein</fullName>
    </submittedName>
</protein>
<accession>A0AAW5NAF1</accession>
<dbReference type="RefSeq" id="WP_018711272.1">
    <property type="nucleotide sequence ID" value="NZ_CAUBSI010000013.1"/>
</dbReference>
<dbReference type="InterPro" id="IPR007349">
    <property type="entry name" value="DUF418"/>
</dbReference>
<feature type="domain" description="DUF418" evidence="2">
    <location>
        <begin position="240"/>
        <end position="403"/>
    </location>
</feature>
<keyword evidence="4" id="KW-1185">Reference proteome</keyword>